<protein>
    <submittedName>
        <fullName evidence="2">T9SS type A sorting domain-containing protein</fullName>
    </submittedName>
</protein>
<dbReference type="Pfam" id="PF13860">
    <property type="entry name" value="FlgD_ig"/>
    <property type="match status" value="1"/>
</dbReference>
<dbReference type="NCBIfam" id="TIGR04183">
    <property type="entry name" value="Por_Secre_tail"/>
    <property type="match status" value="1"/>
</dbReference>
<evidence type="ECO:0000259" key="1">
    <source>
        <dbReference type="Pfam" id="PF13860"/>
    </source>
</evidence>
<dbReference type="InterPro" id="IPR025965">
    <property type="entry name" value="FlgD/Vpr_Ig-like"/>
</dbReference>
<dbReference type="AlphaFoldDB" id="A0A523UV54"/>
<comment type="caution">
    <text evidence="2">The sequence shown here is derived from an EMBL/GenBank/DDBJ whole genome shotgun (WGS) entry which is preliminary data.</text>
</comment>
<dbReference type="Gene3D" id="2.60.40.10">
    <property type="entry name" value="Immunoglobulins"/>
    <property type="match status" value="1"/>
</dbReference>
<name>A0A523UV54_UNCT6</name>
<sequence>MVKKSLFVALALAVVVVGAMGSYRATSSRPGFPDRPVTAMMPAPDETIIYDDSLLFPIMIFDDIDRYWAVYFPAKPETACSVKAGLISIYVGPPTAPVCSFFVWDEAGGFPGEPPVRESTFIPTGFPAWDRVDVEPVYVTARDFYIGYWLPNAGFPDPEQDVPACDLSGPSGLSWVSMLRPFWDLVPVMFFGYMDLGIRAIVSCYPLPRHDVEPTQLFGLQDTINCADTLRLEAEVFNPGDSTESFDVTIEIDTTGLLVYTSTRPVSNLVPLGRDTVTFDPDWVVPGVDSMDYSVVVYTELAGDDSTENDTLLDSTFSFCVWIDDVGPLGLNAPGDSVWCDSTVDVQAAVRNYGNRSETFYFKILIDDSLGAPVYAESVSVTSLTPGDSNVVFPQWPVPVTDSMNYTVSMITLLAGDIDTINDTLMDAVFSRCFFIRDVGAVSVVMPGDTVLCDSVYTPEAEVTNYGELTEDFDVKFLIDTSGTYVYGDTSTVSLLAPAGTTNVTFTGWTVPVVAGINYNITVSTIFAPDMNSGNDAIADNTWGRCVQRDVGAVSVVVPGDTVLCDSLYVPEAEVTNYGELTEDFDVEFLIDTSGTYVYGDTSTVSLLAPAGTTNVTFAGWTVPVVAGINYNITVSTIFAPDMNSGNDAIADNTWGRCVLRDVGAISVVVPGDTVLCDSLYVPEAEVSNFGEFTESFSVEFLIDTSGVNVYADTVDTALAPPDTLNLTFAGWVVPQVDAISYDITVSTIFALDMNSANDAVADSTWGMCLWFRDVSPVAITWPVDTVYCDSSSAVTARVTNDGQISEDFSVEALIETSGVAIYAETTDVTGLVPNDTTDAVFPAWTVPQLDFFSYDVTITTLLAGDAVGANDTLIGTTYGLCPLHDGGVVTIDAPPETVDVDSTYTPCATVHNYGNRAETFDAICTINGYTDTSTVSNLLPDSSVQVCFQNWSAPGLGQYTMCVKAYVVNDGNAANDSLCQVIESVTGVEESRLFSRVPRRTQVFQNSPNPFSRTTSIEYAISKEAAVRLSVYDATGRVVKVLVAENKLAGYYTANWNGTDENGIAAPSGIYFYKLECGRIVESRKMVIVR</sequence>
<feature type="domain" description="FlgD/Vpr Ig-like" evidence="1">
    <location>
        <begin position="1016"/>
        <end position="1076"/>
    </location>
</feature>
<proteinExistence type="predicted"/>
<dbReference type="InterPro" id="IPR026444">
    <property type="entry name" value="Secre_tail"/>
</dbReference>
<evidence type="ECO:0000313" key="3">
    <source>
        <dbReference type="Proteomes" id="UP000315525"/>
    </source>
</evidence>
<organism evidence="2 3">
    <name type="scientific">candidate division TA06 bacterium</name>
    <dbReference type="NCBI Taxonomy" id="2250710"/>
    <lineage>
        <taxon>Bacteria</taxon>
        <taxon>Bacteria division TA06</taxon>
    </lineage>
</organism>
<dbReference type="InterPro" id="IPR013783">
    <property type="entry name" value="Ig-like_fold"/>
</dbReference>
<reference evidence="2 3" key="1">
    <citation type="submission" date="2019-03" db="EMBL/GenBank/DDBJ databases">
        <title>Metabolic potential of uncultured bacteria and archaea associated with petroleum seepage in deep-sea sediments.</title>
        <authorList>
            <person name="Dong X."/>
            <person name="Hubert C."/>
        </authorList>
    </citation>
    <scope>NUCLEOTIDE SEQUENCE [LARGE SCALE GENOMIC DNA]</scope>
    <source>
        <strain evidence="2">E44_bin18</strain>
    </source>
</reference>
<dbReference type="Gene3D" id="2.60.40.4070">
    <property type="match status" value="1"/>
</dbReference>
<gene>
    <name evidence="2" type="ORF">E3J62_04305</name>
</gene>
<accession>A0A523UV54</accession>
<dbReference type="Proteomes" id="UP000315525">
    <property type="component" value="Unassembled WGS sequence"/>
</dbReference>
<evidence type="ECO:0000313" key="2">
    <source>
        <dbReference type="EMBL" id="TET46433.1"/>
    </source>
</evidence>
<dbReference type="EMBL" id="SOJN01000053">
    <property type="protein sequence ID" value="TET46433.1"/>
    <property type="molecule type" value="Genomic_DNA"/>
</dbReference>